<keyword evidence="3" id="KW-1185">Reference proteome</keyword>
<evidence type="ECO:0000313" key="2">
    <source>
        <dbReference type="EMBL" id="WFL76850.1"/>
    </source>
</evidence>
<dbReference type="RefSeq" id="WP_278015609.1">
    <property type="nucleotide sequence ID" value="NZ_CP121106.1"/>
</dbReference>
<accession>A0ABY8FRZ2</accession>
<name>A0ABY8FRZ2_9SPHN</name>
<dbReference type="Proteomes" id="UP001215827">
    <property type="component" value="Chromosome"/>
</dbReference>
<reference evidence="2 3" key="1">
    <citation type="submission" date="2023-03" db="EMBL/GenBank/DDBJ databases">
        <title>Altererythrobacter sp. CAU 1644 isolated from sand.</title>
        <authorList>
            <person name="Kim W."/>
        </authorList>
    </citation>
    <scope>NUCLEOTIDE SEQUENCE [LARGE SCALE GENOMIC DNA]</scope>
    <source>
        <strain evidence="2 3">CAU 1644</strain>
    </source>
</reference>
<feature type="signal peptide" evidence="1">
    <location>
        <begin position="1"/>
        <end position="27"/>
    </location>
</feature>
<evidence type="ECO:0000256" key="1">
    <source>
        <dbReference type="SAM" id="SignalP"/>
    </source>
</evidence>
<gene>
    <name evidence="2" type="ORF">P7228_12715</name>
</gene>
<organism evidence="2 3">
    <name type="scientific">Altererythrobacter arenosus</name>
    <dbReference type="NCBI Taxonomy" id="3032592"/>
    <lineage>
        <taxon>Bacteria</taxon>
        <taxon>Pseudomonadati</taxon>
        <taxon>Pseudomonadota</taxon>
        <taxon>Alphaproteobacteria</taxon>
        <taxon>Sphingomonadales</taxon>
        <taxon>Erythrobacteraceae</taxon>
        <taxon>Altererythrobacter</taxon>
    </lineage>
</organism>
<dbReference type="EMBL" id="CP121106">
    <property type="protein sequence ID" value="WFL76850.1"/>
    <property type="molecule type" value="Genomic_DNA"/>
</dbReference>
<keyword evidence="1" id="KW-0732">Signal</keyword>
<feature type="chain" id="PRO_5045976429" evidence="1">
    <location>
        <begin position="28"/>
        <end position="91"/>
    </location>
</feature>
<sequence length="91" mass="9506">MLRRLLACLALLTGLAAIGSPVSPAMAEALTGQVGQSVVAAQAESGQKCVCDSRTATGPDSEKCADRNPAPRKTIRIYIPTVQFGADRAYE</sequence>
<protein>
    <submittedName>
        <fullName evidence="2">Uncharacterized protein</fullName>
    </submittedName>
</protein>
<proteinExistence type="predicted"/>
<evidence type="ECO:0000313" key="3">
    <source>
        <dbReference type="Proteomes" id="UP001215827"/>
    </source>
</evidence>